<evidence type="ECO:0000256" key="1">
    <source>
        <dbReference type="ARBA" id="ARBA00022729"/>
    </source>
</evidence>
<dbReference type="Gene3D" id="3.40.190.10">
    <property type="entry name" value="Periplasmic binding protein-like II"/>
    <property type="match status" value="1"/>
</dbReference>
<dbReference type="EMBL" id="BMYX01000004">
    <property type="protein sequence ID" value="GGY08946.1"/>
    <property type="molecule type" value="Genomic_DNA"/>
</dbReference>
<dbReference type="PANTHER" id="PTHR35936">
    <property type="entry name" value="MEMBRANE-BOUND LYTIC MUREIN TRANSGLYCOSYLASE F"/>
    <property type="match status" value="1"/>
</dbReference>
<dbReference type="SMART" id="SM00062">
    <property type="entry name" value="PBPb"/>
    <property type="match status" value="1"/>
</dbReference>
<dbReference type="SUPFAM" id="SSF53850">
    <property type="entry name" value="Periplasmic binding protein-like II"/>
    <property type="match status" value="1"/>
</dbReference>
<dbReference type="AlphaFoldDB" id="A0A918P073"/>
<dbReference type="Pfam" id="PF00497">
    <property type="entry name" value="SBP_bac_3"/>
    <property type="match status" value="1"/>
</dbReference>
<evidence type="ECO:0000313" key="4">
    <source>
        <dbReference type="EMBL" id="GGY08946.1"/>
    </source>
</evidence>
<evidence type="ECO:0000313" key="5">
    <source>
        <dbReference type="Proteomes" id="UP000645257"/>
    </source>
</evidence>
<gene>
    <name evidence="4" type="ORF">GCM10011289_09520</name>
</gene>
<feature type="domain" description="Solute-binding protein family 3/N-terminal" evidence="3">
    <location>
        <begin position="19"/>
        <end position="235"/>
    </location>
</feature>
<proteinExistence type="predicted"/>
<feature type="chain" id="PRO_5037115006" description="Solute-binding protein family 3/N-terminal domain-containing protein" evidence="2">
    <location>
        <begin position="18"/>
        <end position="246"/>
    </location>
</feature>
<keyword evidence="1 2" id="KW-0732">Signal</keyword>
<feature type="signal peptide" evidence="2">
    <location>
        <begin position="1"/>
        <end position="17"/>
    </location>
</feature>
<dbReference type="PANTHER" id="PTHR35936:SF25">
    <property type="entry name" value="ABC TRANSPORTER SUBSTRATE-BINDING PROTEIN"/>
    <property type="match status" value="1"/>
</dbReference>
<dbReference type="Proteomes" id="UP000645257">
    <property type="component" value="Unassembled WGS sequence"/>
</dbReference>
<evidence type="ECO:0000259" key="3">
    <source>
        <dbReference type="SMART" id="SM00062"/>
    </source>
</evidence>
<accession>A0A918P073</accession>
<dbReference type="InterPro" id="IPR001638">
    <property type="entry name" value="Solute-binding_3/MltF_N"/>
</dbReference>
<evidence type="ECO:0000256" key="2">
    <source>
        <dbReference type="SAM" id="SignalP"/>
    </source>
</evidence>
<reference evidence="4" key="1">
    <citation type="journal article" date="2014" name="Int. J. Syst. Evol. Microbiol.">
        <title>Complete genome sequence of Corynebacterium casei LMG S-19264T (=DSM 44701T), isolated from a smear-ripened cheese.</title>
        <authorList>
            <consortium name="US DOE Joint Genome Institute (JGI-PGF)"/>
            <person name="Walter F."/>
            <person name="Albersmeier A."/>
            <person name="Kalinowski J."/>
            <person name="Ruckert C."/>
        </authorList>
    </citation>
    <scope>NUCLEOTIDE SEQUENCE</scope>
    <source>
        <strain evidence="4">KCTC 32182</strain>
    </source>
</reference>
<keyword evidence="5" id="KW-1185">Reference proteome</keyword>
<reference evidence="4" key="2">
    <citation type="submission" date="2020-09" db="EMBL/GenBank/DDBJ databases">
        <authorList>
            <person name="Sun Q."/>
            <person name="Kim S."/>
        </authorList>
    </citation>
    <scope>NUCLEOTIDE SEQUENCE</scope>
    <source>
        <strain evidence="4">KCTC 32182</strain>
    </source>
</reference>
<sequence length="246" mass="27531">MLGLLAGLSLPLANTWAAPLVMVFQTLPPWLATDADGRPSGPYLDFASEIARRMGVPLEVRVCPVRRCLAMLERGEADIVLGFTPTEERRRVIEFLDPPFAPPAVMAFFVSRGDTRPLRNYGDLRSRHIGVVDSVRYFPRFDEDTQLAKDSAPDSPSNMQKLAAGRVDSAIFNRAEAWWLIRRHHLEGRIVETPYHIELSVPRYVGLSRRSSFMAHKSRLSAVLRAMTLEGFGAKVLAPIEGRSHP</sequence>
<organism evidence="4 5">
    <name type="scientific">Paludibacterium paludis</name>
    <dbReference type="NCBI Taxonomy" id="1225769"/>
    <lineage>
        <taxon>Bacteria</taxon>
        <taxon>Pseudomonadati</taxon>
        <taxon>Pseudomonadota</taxon>
        <taxon>Betaproteobacteria</taxon>
        <taxon>Neisseriales</taxon>
        <taxon>Chromobacteriaceae</taxon>
        <taxon>Paludibacterium</taxon>
    </lineage>
</organism>
<protein>
    <recommendedName>
        <fullName evidence="3">Solute-binding protein family 3/N-terminal domain-containing protein</fullName>
    </recommendedName>
</protein>
<comment type="caution">
    <text evidence="4">The sequence shown here is derived from an EMBL/GenBank/DDBJ whole genome shotgun (WGS) entry which is preliminary data.</text>
</comment>
<dbReference type="RefSeq" id="WP_189531791.1">
    <property type="nucleotide sequence ID" value="NZ_BMYX01000004.1"/>
</dbReference>
<name>A0A918P073_9NEIS</name>